<dbReference type="AlphaFoldDB" id="A0A5B7GSY2"/>
<dbReference type="Proteomes" id="UP000324222">
    <property type="component" value="Unassembled WGS sequence"/>
</dbReference>
<sequence>MLCLLLVCNDSLRNLKVKMCSSIEGVKRVRFQNTGLFAVLELCSGVTVVVEAMDAMRDLVVEDVTG</sequence>
<proteinExistence type="predicted"/>
<name>A0A5B7GSY2_PORTR</name>
<protein>
    <submittedName>
        <fullName evidence="1">Uncharacterized protein</fullName>
    </submittedName>
</protein>
<organism evidence="1 2">
    <name type="scientific">Portunus trituberculatus</name>
    <name type="common">Swimming crab</name>
    <name type="synonym">Neptunus trituberculatus</name>
    <dbReference type="NCBI Taxonomy" id="210409"/>
    <lineage>
        <taxon>Eukaryota</taxon>
        <taxon>Metazoa</taxon>
        <taxon>Ecdysozoa</taxon>
        <taxon>Arthropoda</taxon>
        <taxon>Crustacea</taxon>
        <taxon>Multicrustacea</taxon>
        <taxon>Malacostraca</taxon>
        <taxon>Eumalacostraca</taxon>
        <taxon>Eucarida</taxon>
        <taxon>Decapoda</taxon>
        <taxon>Pleocyemata</taxon>
        <taxon>Brachyura</taxon>
        <taxon>Eubrachyura</taxon>
        <taxon>Portunoidea</taxon>
        <taxon>Portunidae</taxon>
        <taxon>Portuninae</taxon>
        <taxon>Portunus</taxon>
    </lineage>
</organism>
<accession>A0A5B7GSY2</accession>
<keyword evidence="2" id="KW-1185">Reference proteome</keyword>
<reference evidence="1 2" key="1">
    <citation type="submission" date="2019-05" db="EMBL/GenBank/DDBJ databases">
        <title>Another draft genome of Portunus trituberculatus and its Hox gene families provides insights of decapod evolution.</title>
        <authorList>
            <person name="Jeong J.-H."/>
            <person name="Song I."/>
            <person name="Kim S."/>
            <person name="Choi T."/>
            <person name="Kim D."/>
            <person name="Ryu S."/>
            <person name="Kim W."/>
        </authorList>
    </citation>
    <scope>NUCLEOTIDE SEQUENCE [LARGE SCALE GENOMIC DNA]</scope>
    <source>
        <tissue evidence="1">Muscle</tissue>
    </source>
</reference>
<gene>
    <name evidence="1" type="ORF">E2C01_054541</name>
</gene>
<evidence type="ECO:0000313" key="1">
    <source>
        <dbReference type="EMBL" id="MPC60495.1"/>
    </source>
</evidence>
<evidence type="ECO:0000313" key="2">
    <source>
        <dbReference type="Proteomes" id="UP000324222"/>
    </source>
</evidence>
<comment type="caution">
    <text evidence="1">The sequence shown here is derived from an EMBL/GenBank/DDBJ whole genome shotgun (WGS) entry which is preliminary data.</text>
</comment>
<dbReference type="EMBL" id="VSRR010017589">
    <property type="protein sequence ID" value="MPC60495.1"/>
    <property type="molecule type" value="Genomic_DNA"/>
</dbReference>